<feature type="region of interest" description="Disordered" evidence="7">
    <location>
        <begin position="18"/>
        <end position="48"/>
    </location>
</feature>
<keyword evidence="4" id="KW-0408">Iron</keyword>
<dbReference type="GO" id="GO:0036297">
    <property type="term" value="P:interstrand cross-link repair"/>
    <property type="evidence" value="ECO:0007669"/>
    <property type="project" value="TreeGrafter"/>
</dbReference>
<evidence type="ECO:0000256" key="2">
    <source>
        <dbReference type="ARBA" id="ARBA00009797"/>
    </source>
</evidence>
<gene>
    <name evidence="8" type="ORF">DOTSEDRAFT_73024</name>
</gene>
<proteinExistence type="inferred from homology"/>
<keyword evidence="9" id="KW-1185">Reference proteome</keyword>
<dbReference type="eggNOG" id="KOG4760">
    <property type="taxonomic scope" value="Eukaryota"/>
</dbReference>
<keyword evidence="4" id="KW-0004">4Fe-4S</keyword>
<dbReference type="GO" id="GO:0005634">
    <property type="term" value="C:nucleus"/>
    <property type="evidence" value="ECO:0007669"/>
    <property type="project" value="TreeGrafter"/>
</dbReference>
<evidence type="ECO:0000256" key="4">
    <source>
        <dbReference type="ARBA" id="ARBA00022485"/>
    </source>
</evidence>
<keyword evidence="6" id="KW-0378">Hydrolase</keyword>
<evidence type="ECO:0000313" key="9">
    <source>
        <dbReference type="Proteomes" id="UP000016933"/>
    </source>
</evidence>
<dbReference type="PANTHER" id="PTHR14464">
    <property type="entry name" value="EXONUCLEASE V"/>
    <property type="match status" value="1"/>
</dbReference>
<evidence type="ECO:0000256" key="7">
    <source>
        <dbReference type="SAM" id="MobiDB-lite"/>
    </source>
</evidence>
<comment type="subunit">
    <text evidence="3">Monomer.</text>
</comment>
<feature type="compositionally biased region" description="Low complexity" evidence="7">
    <location>
        <begin position="35"/>
        <end position="45"/>
    </location>
</feature>
<organism evidence="8 9">
    <name type="scientific">Dothistroma septosporum (strain NZE10 / CBS 128990)</name>
    <name type="common">Red band needle blight fungus</name>
    <name type="synonym">Mycosphaerella pini</name>
    <dbReference type="NCBI Taxonomy" id="675120"/>
    <lineage>
        <taxon>Eukaryota</taxon>
        <taxon>Fungi</taxon>
        <taxon>Dikarya</taxon>
        <taxon>Ascomycota</taxon>
        <taxon>Pezizomycotina</taxon>
        <taxon>Dothideomycetes</taxon>
        <taxon>Dothideomycetidae</taxon>
        <taxon>Mycosphaerellales</taxon>
        <taxon>Mycosphaerellaceae</taxon>
        <taxon>Dothistroma</taxon>
    </lineage>
</organism>
<evidence type="ECO:0000256" key="3">
    <source>
        <dbReference type="ARBA" id="ARBA00011245"/>
    </source>
</evidence>
<comment type="similarity">
    <text evidence="2">Belongs to the EXO5 family.</text>
</comment>
<dbReference type="OMA" id="FRDECEW"/>
<dbReference type="PANTHER" id="PTHR14464:SF4">
    <property type="entry name" value="EXONUCLEASE V"/>
    <property type="match status" value="1"/>
</dbReference>
<keyword evidence="4" id="KW-0411">Iron-sulfur</keyword>
<accession>N1PJ23</accession>
<keyword evidence="4" id="KW-0479">Metal-binding</keyword>
<reference evidence="8 9" key="2">
    <citation type="journal article" date="2012" name="PLoS Pathog.">
        <title>Diverse lifestyles and strategies of plant pathogenesis encoded in the genomes of eighteen Dothideomycetes fungi.</title>
        <authorList>
            <person name="Ohm R.A."/>
            <person name="Feau N."/>
            <person name="Henrissat B."/>
            <person name="Schoch C.L."/>
            <person name="Horwitz B.A."/>
            <person name="Barry K.W."/>
            <person name="Condon B.J."/>
            <person name="Copeland A.C."/>
            <person name="Dhillon B."/>
            <person name="Glaser F."/>
            <person name="Hesse C.N."/>
            <person name="Kosti I."/>
            <person name="LaButti K."/>
            <person name="Lindquist E.A."/>
            <person name="Lucas S."/>
            <person name="Salamov A.A."/>
            <person name="Bradshaw R.E."/>
            <person name="Ciuffetti L."/>
            <person name="Hamelin R.C."/>
            <person name="Kema G.H.J."/>
            <person name="Lawrence C."/>
            <person name="Scott J.A."/>
            <person name="Spatafora J.W."/>
            <person name="Turgeon B.G."/>
            <person name="de Wit P.J.G.M."/>
            <person name="Zhong S."/>
            <person name="Goodwin S.B."/>
            <person name="Grigoriev I.V."/>
        </authorList>
    </citation>
    <scope>NUCLEOTIDE SEQUENCE [LARGE SCALE GENOMIC DNA]</scope>
    <source>
        <strain evidence="9">NZE10 / CBS 128990</strain>
    </source>
</reference>
<evidence type="ECO:0000313" key="8">
    <source>
        <dbReference type="EMBL" id="EME42114.1"/>
    </source>
</evidence>
<dbReference type="GO" id="GO:0045145">
    <property type="term" value="F:single-stranded DNA 5'-3' DNA exonuclease activity"/>
    <property type="evidence" value="ECO:0007669"/>
    <property type="project" value="InterPro"/>
</dbReference>
<dbReference type="Proteomes" id="UP000016933">
    <property type="component" value="Unassembled WGS sequence"/>
</dbReference>
<feature type="region of interest" description="Disordered" evidence="7">
    <location>
        <begin position="97"/>
        <end position="116"/>
    </location>
</feature>
<dbReference type="GO" id="GO:0005739">
    <property type="term" value="C:mitochondrion"/>
    <property type="evidence" value="ECO:0007669"/>
    <property type="project" value="TreeGrafter"/>
</dbReference>
<dbReference type="GO" id="GO:0051539">
    <property type="term" value="F:4 iron, 4 sulfur cluster binding"/>
    <property type="evidence" value="ECO:0007669"/>
    <property type="project" value="UniProtKB-KW"/>
</dbReference>
<protein>
    <recommendedName>
        <fullName evidence="10">Exonuclease V</fullName>
    </recommendedName>
</protein>
<comment type="cofactor">
    <cofactor evidence="1">
        <name>[4Fe-4S] cluster</name>
        <dbReference type="ChEBI" id="CHEBI:49883"/>
    </cofactor>
</comment>
<name>N1PJ23_DOTSN</name>
<reference evidence="9" key="1">
    <citation type="journal article" date="2012" name="PLoS Genet.">
        <title>The genomes of the fungal plant pathogens Cladosporium fulvum and Dothistroma septosporum reveal adaptation to different hosts and lifestyles but also signatures of common ancestry.</title>
        <authorList>
            <person name="de Wit P.J.G.M."/>
            <person name="van der Burgt A."/>
            <person name="Oekmen B."/>
            <person name="Stergiopoulos I."/>
            <person name="Abd-Elsalam K.A."/>
            <person name="Aerts A.L."/>
            <person name="Bahkali A.H."/>
            <person name="Beenen H.G."/>
            <person name="Chettri P."/>
            <person name="Cox M.P."/>
            <person name="Datema E."/>
            <person name="de Vries R.P."/>
            <person name="Dhillon B."/>
            <person name="Ganley A.R."/>
            <person name="Griffiths S.A."/>
            <person name="Guo Y."/>
            <person name="Hamelin R.C."/>
            <person name="Henrissat B."/>
            <person name="Kabir M.S."/>
            <person name="Jashni M.K."/>
            <person name="Kema G."/>
            <person name="Klaubauf S."/>
            <person name="Lapidus A."/>
            <person name="Levasseur A."/>
            <person name="Lindquist E."/>
            <person name="Mehrabi R."/>
            <person name="Ohm R.A."/>
            <person name="Owen T.J."/>
            <person name="Salamov A."/>
            <person name="Schwelm A."/>
            <person name="Schijlen E."/>
            <person name="Sun H."/>
            <person name="van den Burg H.A."/>
            <person name="van Ham R.C.H.J."/>
            <person name="Zhang S."/>
            <person name="Goodwin S.B."/>
            <person name="Grigoriev I.V."/>
            <person name="Collemare J."/>
            <person name="Bradshaw R.E."/>
        </authorList>
    </citation>
    <scope>NUCLEOTIDE SEQUENCE [LARGE SCALE GENOMIC DNA]</scope>
    <source>
        <strain evidence="9">NZE10 / CBS 128990</strain>
    </source>
</reference>
<evidence type="ECO:0000256" key="5">
    <source>
        <dbReference type="ARBA" id="ARBA00022722"/>
    </source>
</evidence>
<evidence type="ECO:0008006" key="10">
    <source>
        <dbReference type="Google" id="ProtNLM"/>
    </source>
</evidence>
<feature type="region of interest" description="Disordered" evidence="7">
    <location>
        <begin position="122"/>
        <end position="157"/>
    </location>
</feature>
<dbReference type="OrthoDB" id="354769at2759"/>
<dbReference type="AlphaFoldDB" id="N1PJ23"/>
<dbReference type="HOGENOM" id="CLU_013225_1_2_1"/>
<keyword evidence="6" id="KW-0269">Exonuclease</keyword>
<evidence type="ECO:0000256" key="6">
    <source>
        <dbReference type="ARBA" id="ARBA00022839"/>
    </source>
</evidence>
<evidence type="ECO:0000256" key="1">
    <source>
        <dbReference type="ARBA" id="ARBA00001966"/>
    </source>
</evidence>
<keyword evidence="5" id="KW-0540">Nuclease</keyword>
<sequence length="565" mass="63286">MATDEPIADATEVISSIESDYGSDLDDDTWDRAFSQSQTQRTQTQPVLSIPRIAVEEVDELEADIIPKEDETPPSSLRIARIREHLVQAIAGLDKLYKPTPTRSPERAKSIEIEYDQSNRRSFSPLSVESLPQERRSHSAEPQPAVPDTRSPIERFRTKPKKTLSVTDIVSPAWCELKYWYSLTKYGRVRQTKAMKQGSKIHKEKEREVHTEVPVETATKEDQFGLQLWNIIQGLRTLQATGLTRELEVLGIVQGEVIVGIIDELSFTCPDEAMEASILEAGETPKTSGQKRAKPLPADQKTMGDYYASSQSSQSSQIMNMLEAQGAWPTRRKIQTLYLSDIKTRQAKALPTPGAAMRGTEMQLMLYRRLISDIAANKVDPSIIFDRKSLDPNTLFSDTFIASIASIDLQPAQRSLEADDQNDELSFSSQPDHDSLEEILSHNTLSTLWSHMIAEFARVIAVTSTTSSISPLLTAEFRASSDGALLGRRSFPYNEAVLEKYVTSEMAWWKGEREACGVEIEEAFKCGSCEFAEGCTWRQGKIEEATKKARLRNASKAGMRNRSQI</sequence>
<dbReference type="Pfam" id="PF09810">
    <property type="entry name" value="Exo5"/>
    <property type="match status" value="1"/>
</dbReference>
<dbReference type="EMBL" id="KB446541">
    <property type="protein sequence ID" value="EME42114.1"/>
    <property type="molecule type" value="Genomic_DNA"/>
</dbReference>
<dbReference type="InterPro" id="IPR019190">
    <property type="entry name" value="EXOV"/>
</dbReference>